<name>A0A0F9VPF1_9ZZZZ</name>
<dbReference type="GO" id="GO:0008757">
    <property type="term" value="F:S-adenosylmethionine-dependent methyltransferase activity"/>
    <property type="evidence" value="ECO:0007669"/>
    <property type="project" value="InterPro"/>
</dbReference>
<accession>A0A0F9VPF1</accession>
<reference evidence="2" key="1">
    <citation type="journal article" date="2015" name="Nature">
        <title>Complex archaea that bridge the gap between prokaryotes and eukaryotes.</title>
        <authorList>
            <person name="Spang A."/>
            <person name="Saw J.H."/>
            <person name="Jorgensen S.L."/>
            <person name="Zaremba-Niedzwiedzka K."/>
            <person name="Martijn J."/>
            <person name="Lind A.E."/>
            <person name="van Eijk R."/>
            <person name="Schleper C."/>
            <person name="Guy L."/>
            <person name="Ettema T.J."/>
        </authorList>
    </citation>
    <scope>NUCLEOTIDE SEQUENCE</scope>
</reference>
<dbReference type="Pfam" id="PF08241">
    <property type="entry name" value="Methyltransf_11"/>
    <property type="match status" value="1"/>
</dbReference>
<organism evidence="2">
    <name type="scientific">marine sediment metagenome</name>
    <dbReference type="NCBI Taxonomy" id="412755"/>
    <lineage>
        <taxon>unclassified sequences</taxon>
        <taxon>metagenomes</taxon>
        <taxon>ecological metagenomes</taxon>
    </lineage>
</organism>
<evidence type="ECO:0000313" key="2">
    <source>
        <dbReference type="EMBL" id="KKN75336.1"/>
    </source>
</evidence>
<dbReference type="InterPro" id="IPR013216">
    <property type="entry name" value="Methyltransf_11"/>
</dbReference>
<sequence>MVSIDTLEKLNEGLGGAYERYAYSRVIAQHMEDRGLKTVLELDATYIAGIPGFNSCLLARDGYDVTITVNERDYEDALHAWELLGLLGPNVHILRDDGSLYVDDNSYDLVYNHLAFEHYEDPVAFVSNMSRISKDVVLNLTLAPYNLGFIVHWLAHKWQGKRWDHGKIRQMTVGAMKKAHNGAGLTRIGRGAADVPPWVDTVDGQIKGSMTYLDGYPDKVRQKWIWCSGDPNLAERKWIRVMWYAEERMPEWFKMLVGHHLWVSSTVQVG</sequence>
<gene>
    <name evidence="2" type="ORF">LCGC14_0381880</name>
</gene>
<dbReference type="AlphaFoldDB" id="A0A0F9VPF1"/>
<feature type="domain" description="Methyltransferase type 11" evidence="1">
    <location>
        <begin position="52"/>
        <end position="134"/>
    </location>
</feature>
<dbReference type="Gene3D" id="3.40.50.150">
    <property type="entry name" value="Vaccinia Virus protein VP39"/>
    <property type="match status" value="1"/>
</dbReference>
<dbReference type="SUPFAM" id="SSF53335">
    <property type="entry name" value="S-adenosyl-L-methionine-dependent methyltransferases"/>
    <property type="match status" value="1"/>
</dbReference>
<dbReference type="InterPro" id="IPR029063">
    <property type="entry name" value="SAM-dependent_MTases_sf"/>
</dbReference>
<dbReference type="EMBL" id="LAZR01000312">
    <property type="protein sequence ID" value="KKN75336.1"/>
    <property type="molecule type" value="Genomic_DNA"/>
</dbReference>
<proteinExistence type="predicted"/>
<protein>
    <recommendedName>
        <fullName evidence="1">Methyltransferase type 11 domain-containing protein</fullName>
    </recommendedName>
</protein>
<evidence type="ECO:0000259" key="1">
    <source>
        <dbReference type="Pfam" id="PF08241"/>
    </source>
</evidence>
<comment type="caution">
    <text evidence="2">The sequence shown here is derived from an EMBL/GenBank/DDBJ whole genome shotgun (WGS) entry which is preliminary data.</text>
</comment>